<dbReference type="NCBIfam" id="TIGR00916">
    <property type="entry name" value="2A0604s01"/>
    <property type="match status" value="1"/>
</dbReference>
<organism evidence="13">
    <name type="scientific">marine sediment metagenome</name>
    <dbReference type="NCBI Taxonomy" id="412755"/>
    <lineage>
        <taxon>unclassified sequences</taxon>
        <taxon>metagenomes</taxon>
        <taxon>ecological metagenomes</taxon>
    </lineage>
</organism>
<feature type="transmembrane region" description="Helical" evidence="10">
    <location>
        <begin position="591"/>
        <end position="612"/>
    </location>
</feature>
<dbReference type="Gene3D" id="3.30.1360.200">
    <property type="match status" value="1"/>
</dbReference>
<dbReference type="InterPro" id="IPR022813">
    <property type="entry name" value="SecD/SecF_arch_bac"/>
</dbReference>
<dbReference type="GO" id="GO:0015450">
    <property type="term" value="F:protein-transporting ATPase activity"/>
    <property type="evidence" value="ECO:0007669"/>
    <property type="project" value="InterPro"/>
</dbReference>
<dbReference type="Gene3D" id="1.20.1640.10">
    <property type="entry name" value="Multidrug efflux transporter AcrB transmembrane domain"/>
    <property type="match status" value="2"/>
</dbReference>
<evidence type="ECO:0000256" key="5">
    <source>
        <dbReference type="ARBA" id="ARBA00022927"/>
    </source>
</evidence>
<feature type="transmembrane region" description="Helical" evidence="10">
    <location>
        <begin position="566"/>
        <end position="585"/>
    </location>
</feature>
<feature type="domain" description="Protein export membrane protein SecD/SecF C-terminal" evidence="11">
    <location>
        <begin position="1031"/>
        <end position="1217"/>
    </location>
</feature>
<dbReference type="AlphaFoldDB" id="A0A0F9U026"/>
<comment type="caution">
    <text evidence="13">The sequence shown here is derived from an EMBL/GenBank/DDBJ whole genome shotgun (WGS) entry which is preliminary data.</text>
</comment>
<feature type="transmembrane region" description="Helical" evidence="10">
    <location>
        <begin position="1047"/>
        <end position="1064"/>
    </location>
</feature>
<dbReference type="SUPFAM" id="SSF82866">
    <property type="entry name" value="Multidrug efflux transporter AcrB transmembrane domain"/>
    <property type="match status" value="2"/>
</dbReference>
<feature type="transmembrane region" description="Helical" evidence="10">
    <location>
        <begin position="1187"/>
        <end position="1213"/>
    </location>
</feature>
<dbReference type="Gene3D" id="1.10.238.10">
    <property type="entry name" value="EF-hand"/>
    <property type="match status" value="1"/>
</dbReference>
<dbReference type="GO" id="GO:0006886">
    <property type="term" value="P:intracellular protein transport"/>
    <property type="evidence" value="ECO:0007669"/>
    <property type="project" value="InterPro"/>
</dbReference>
<evidence type="ECO:0000256" key="1">
    <source>
        <dbReference type="ARBA" id="ARBA00004651"/>
    </source>
</evidence>
<evidence type="ECO:0000256" key="7">
    <source>
        <dbReference type="ARBA" id="ARBA00023010"/>
    </source>
</evidence>
<comment type="subcellular location">
    <subcellularLocation>
        <location evidence="1">Cell membrane</location>
        <topology evidence="1">Multi-pass membrane protein</topology>
    </subcellularLocation>
</comment>
<gene>
    <name evidence="13" type="ORF">LCGC14_0284240</name>
</gene>
<evidence type="ECO:0000256" key="3">
    <source>
        <dbReference type="ARBA" id="ARBA00022475"/>
    </source>
</evidence>
<accession>A0A0F9U026</accession>
<evidence type="ECO:0000259" key="11">
    <source>
        <dbReference type="Pfam" id="PF02355"/>
    </source>
</evidence>
<feature type="transmembrane region" description="Helical" evidence="10">
    <location>
        <begin position="541"/>
        <end position="559"/>
    </location>
</feature>
<reference evidence="13" key="1">
    <citation type="journal article" date="2015" name="Nature">
        <title>Complex archaea that bridge the gap between prokaryotes and eukaryotes.</title>
        <authorList>
            <person name="Spang A."/>
            <person name="Saw J.H."/>
            <person name="Jorgensen S.L."/>
            <person name="Zaremba-Niedzwiedzka K."/>
            <person name="Martijn J."/>
            <person name="Lind A.E."/>
            <person name="van Eijk R."/>
            <person name="Schleper C."/>
            <person name="Guy L."/>
            <person name="Ettema T.J."/>
        </authorList>
    </citation>
    <scope>NUCLEOTIDE SEQUENCE</scope>
</reference>
<dbReference type="InterPro" id="IPR005791">
    <property type="entry name" value="SecD"/>
</dbReference>
<dbReference type="InterPro" id="IPR011992">
    <property type="entry name" value="EF-hand-dom_pair"/>
</dbReference>
<keyword evidence="4 10" id="KW-0812">Transmembrane</keyword>
<dbReference type="HAMAP" id="MF_01464_B">
    <property type="entry name" value="SecF_B"/>
    <property type="match status" value="1"/>
</dbReference>
<feature type="domain" description="Protein export membrane protein SecD/SecF C-terminal" evidence="11">
    <location>
        <begin position="522"/>
        <end position="683"/>
    </location>
</feature>
<dbReference type="Gene3D" id="3.30.70.3220">
    <property type="match status" value="1"/>
</dbReference>
<dbReference type="SUPFAM" id="SSF47473">
    <property type="entry name" value="EF-hand"/>
    <property type="match status" value="1"/>
</dbReference>
<dbReference type="InterPro" id="IPR054384">
    <property type="entry name" value="SecDF_P1_head"/>
</dbReference>
<keyword evidence="9" id="KW-0175">Coiled coil</keyword>
<feature type="transmembrane region" description="Helical" evidence="10">
    <location>
        <begin position="633"/>
        <end position="655"/>
    </location>
</feature>
<keyword evidence="7" id="KW-0811">Translocation</keyword>
<dbReference type="NCBIfam" id="TIGR01129">
    <property type="entry name" value="secD"/>
    <property type="match status" value="1"/>
</dbReference>
<keyword evidence="2" id="KW-0813">Transport</keyword>
<evidence type="ECO:0000256" key="8">
    <source>
        <dbReference type="ARBA" id="ARBA00023136"/>
    </source>
</evidence>
<dbReference type="PANTHER" id="PTHR30081">
    <property type="entry name" value="PROTEIN-EXPORT MEMBRANE PROTEIN SEC"/>
    <property type="match status" value="1"/>
</dbReference>
<dbReference type="Pfam" id="PF22599">
    <property type="entry name" value="SecDF_P1_head"/>
    <property type="match status" value="1"/>
</dbReference>
<keyword evidence="6 10" id="KW-1133">Transmembrane helix</keyword>
<feature type="transmembrane region" description="Helical" evidence="10">
    <location>
        <begin position="1116"/>
        <end position="1135"/>
    </location>
</feature>
<keyword evidence="8 10" id="KW-0472">Membrane</keyword>
<feature type="transmembrane region" description="Helical" evidence="10">
    <location>
        <begin position="1071"/>
        <end position="1096"/>
    </location>
</feature>
<dbReference type="PANTHER" id="PTHR30081:SF1">
    <property type="entry name" value="PROTEIN TRANSLOCASE SUBUNIT SECD"/>
    <property type="match status" value="1"/>
</dbReference>
<dbReference type="HAMAP" id="MF_01463_B">
    <property type="entry name" value="SecD_B"/>
    <property type="match status" value="1"/>
</dbReference>
<evidence type="ECO:0000256" key="6">
    <source>
        <dbReference type="ARBA" id="ARBA00022989"/>
    </source>
</evidence>
<evidence type="ECO:0000256" key="4">
    <source>
        <dbReference type="ARBA" id="ARBA00022692"/>
    </source>
</evidence>
<evidence type="ECO:0000256" key="10">
    <source>
        <dbReference type="SAM" id="Phobius"/>
    </source>
</evidence>
<feature type="coiled-coil region" evidence="9">
    <location>
        <begin position="265"/>
        <end position="295"/>
    </location>
</feature>
<evidence type="ECO:0000313" key="13">
    <source>
        <dbReference type="EMBL" id="KKN84899.1"/>
    </source>
</evidence>
<dbReference type="NCBIfam" id="TIGR00966">
    <property type="entry name" value="transloc_SecF"/>
    <property type="match status" value="1"/>
</dbReference>
<name>A0A0F9U026_9ZZZZ</name>
<sequence length="1237" mass="136008">METKNLALKFGLLSLLIAVCLGSLFFGNGLTEGIDLRGGHSLTFQIQSNDAKVENLQGQKAALEKELAAATSDDQKQALQDKLAEVTAEIDRLERTSAGGNLGPEMAQTIKNRVDPTGLLAWEIRPVGKNRIQIRMPIASSAAKEAGDAYRKALETLGEGNITRAVIRRMSTANPQRQAELIERHSFGDPVAAERLRGLMDAQQAVTDAQKALDAAKKSARPQAENDLDNALVAYEARVRQVLEQNINPIRLQNLLRSYIPPREEDQLRKQRDGAEEIRKRQEQLDDDLAALKEKYSPRWGQIEHAVTLYQSWADLRHGLLDPFTLKRILRKVGVLEFRIAPSIHETGRTENVISIPERQRYLRLLQEAGPSEVMRQNRAYVWLAIHDKDERFPGLVVAEYAGQRYLLLHNRPGYVMLHDRGERGWELEDAREGRGKSNEPAVDFELDPRGARLMLDLTSNHMDQKMAIILDDEVYSAPSIKGQISNRGQITVGGDPQEVTELVKTLRAGSLPAKLDPNPVRENTFGPGIGRIDRDRGIRAAFWSLITVAAFMMVYYLMAGAIANFALMLNIVLILGGMSIFGAVFTLPGIAGIILTIGIAVDANVLIFERLREEQTKGQSPALTIKNAYSRAFSAIFDANVTTLIVCLILGWIGTEEVRGFAVTLGLGVVASMFTSLVVTRWVFQLLLNTNLIRGHLKMMSLVGVPSINWMAKRHFFWAASAVMVVMGIASLFWQGEDVMGIEFSSGTEAIIRLKNDATLEGADGQAVLPNDAVVRDRFIAQAVTLGDEGALIAATARVEELQDPEAVAAFLEEYDADGDTIVTTDEWQKAKANPAFFAALDTESDGALTRDELAERLPPRMFQVSTTEIDPKRIRDVASAAFGPALQRRIPLRGARLVTGRAVEAFGVTMAEDGLTRIAPNPLSSYRDLLEDFDSGVIFVIENINPSVSDGELRARIREMRDQPEFEDQRANPTEVVGLTPSGNGYSAFAVLVRALDPLTVDKTADWKRFAAIEKEIVMDSLEREESMVMTNFDPAIAGEARGRAVMAIVLSWLAIVAYLWLRFGSIQWGLAAVICLIHDVLIVVGLVAASGWLVNTTVGQWLGISSFKIDLPMVAAFLTVIGYSVNDTIVVFDRIRENRGKLTAISPAIINRSINQTLARTLLTSGTTLMVVVIMYVWGGRSTIHSFSFALIAGVLFGTYSSVAIASPLLMGFKKALVARTTGINATDEKPNAS</sequence>
<dbReference type="GO" id="GO:0005886">
    <property type="term" value="C:plasma membrane"/>
    <property type="evidence" value="ECO:0007669"/>
    <property type="project" value="UniProtKB-SubCell"/>
</dbReference>
<evidence type="ECO:0000256" key="9">
    <source>
        <dbReference type="SAM" id="Coils"/>
    </source>
</evidence>
<dbReference type="InterPro" id="IPR005665">
    <property type="entry name" value="SecF_bac"/>
</dbReference>
<dbReference type="InterPro" id="IPR055344">
    <property type="entry name" value="SecD_SecF_C_bact"/>
</dbReference>
<keyword evidence="5" id="KW-0653">Protein transport</keyword>
<feature type="domain" description="SecDF P1 head subdomain" evidence="12">
    <location>
        <begin position="424"/>
        <end position="514"/>
    </location>
</feature>
<protein>
    <recommendedName>
        <fullName evidence="14">EF-hand domain-containing protein</fullName>
    </recommendedName>
</protein>
<keyword evidence="3" id="KW-1003">Cell membrane</keyword>
<evidence type="ECO:0008006" key="14">
    <source>
        <dbReference type="Google" id="ProtNLM"/>
    </source>
</evidence>
<dbReference type="Pfam" id="PF02355">
    <property type="entry name" value="SecD_SecF_C"/>
    <property type="match status" value="2"/>
</dbReference>
<dbReference type="InterPro" id="IPR048634">
    <property type="entry name" value="SecD_SecF_C"/>
</dbReference>
<proteinExistence type="inferred from homology"/>
<feature type="transmembrane region" description="Helical" evidence="10">
    <location>
        <begin position="661"/>
        <end position="685"/>
    </location>
</feature>
<dbReference type="EMBL" id="LAZR01000165">
    <property type="protein sequence ID" value="KKN84899.1"/>
    <property type="molecule type" value="Genomic_DNA"/>
</dbReference>
<feature type="coiled-coil region" evidence="9">
    <location>
        <begin position="46"/>
        <end position="96"/>
    </location>
</feature>
<feature type="transmembrane region" description="Helical" evidence="10">
    <location>
        <begin position="717"/>
        <end position="735"/>
    </location>
</feature>
<evidence type="ECO:0000259" key="12">
    <source>
        <dbReference type="Pfam" id="PF22599"/>
    </source>
</evidence>
<feature type="transmembrane region" description="Helical" evidence="10">
    <location>
        <begin position="1161"/>
        <end position="1181"/>
    </location>
</feature>
<evidence type="ECO:0000256" key="2">
    <source>
        <dbReference type="ARBA" id="ARBA00022448"/>
    </source>
</evidence>